<feature type="region of interest" description="Disordered" evidence="1">
    <location>
        <begin position="59"/>
        <end position="92"/>
    </location>
</feature>
<dbReference type="Proteomes" id="UP001387100">
    <property type="component" value="Unassembled WGS sequence"/>
</dbReference>
<dbReference type="PANTHER" id="PTHR42923:SF3">
    <property type="entry name" value="PROTOPORPHYRINOGEN OXIDASE"/>
    <property type="match status" value="1"/>
</dbReference>
<dbReference type="PANTHER" id="PTHR42923">
    <property type="entry name" value="PROTOPORPHYRINOGEN OXIDASE"/>
    <property type="match status" value="1"/>
</dbReference>
<dbReference type="SUPFAM" id="SSF54373">
    <property type="entry name" value="FAD-linked reductases, C-terminal domain"/>
    <property type="match status" value="1"/>
</dbReference>
<proteinExistence type="predicted"/>
<accession>A0ABU8RHN6</accession>
<evidence type="ECO:0000313" key="2">
    <source>
        <dbReference type="EMBL" id="MEJ5944549.1"/>
    </source>
</evidence>
<dbReference type="InterPro" id="IPR036188">
    <property type="entry name" value="FAD/NAD-bd_sf"/>
</dbReference>
<feature type="region of interest" description="Disordered" evidence="1">
    <location>
        <begin position="1"/>
        <end position="23"/>
    </location>
</feature>
<gene>
    <name evidence="2" type="ORF">WDZ17_04475</name>
</gene>
<protein>
    <submittedName>
        <fullName evidence="2">Uncharacterized protein</fullName>
    </submittedName>
</protein>
<dbReference type="Gene3D" id="3.50.50.60">
    <property type="entry name" value="FAD/NAD(P)-binding domain"/>
    <property type="match status" value="1"/>
</dbReference>
<evidence type="ECO:0000256" key="1">
    <source>
        <dbReference type="SAM" id="MobiDB-lite"/>
    </source>
</evidence>
<organism evidence="2 3">
    <name type="scientific">Pseudokineococcus basanitobsidens</name>
    <dbReference type="NCBI Taxonomy" id="1926649"/>
    <lineage>
        <taxon>Bacteria</taxon>
        <taxon>Bacillati</taxon>
        <taxon>Actinomycetota</taxon>
        <taxon>Actinomycetes</taxon>
        <taxon>Kineosporiales</taxon>
        <taxon>Kineosporiaceae</taxon>
        <taxon>Pseudokineococcus</taxon>
    </lineage>
</organism>
<name>A0ABU8RHN6_9ACTN</name>
<keyword evidence="3" id="KW-1185">Reference proteome</keyword>
<reference evidence="2 3" key="1">
    <citation type="journal article" date="2017" name="Int. J. Syst. Evol. Microbiol.">
        <title>Pseudokineococcus basanitobsidens sp. nov., isolated from volcanic rock.</title>
        <authorList>
            <person name="Lee D.W."/>
            <person name="Park M.Y."/>
            <person name="Kim J.J."/>
            <person name="Kim B.S."/>
        </authorList>
    </citation>
    <scope>NUCLEOTIDE SEQUENCE [LARGE SCALE GENOMIC DNA]</scope>
    <source>
        <strain evidence="2 3">DSM 103726</strain>
    </source>
</reference>
<feature type="non-terminal residue" evidence="2">
    <location>
        <position position="1"/>
    </location>
</feature>
<dbReference type="InterPro" id="IPR050464">
    <property type="entry name" value="Zeta_carotene_desat/Oxidored"/>
</dbReference>
<dbReference type="SUPFAM" id="SSF51905">
    <property type="entry name" value="FAD/NAD(P)-binding domain"/>
    <property type="match status" value="1"/>
</dbReference>
<evidence type="ECO:0000313" key="3">
    <source>
        <dbReference type="Proteomes" id="UP001387100"/>
    </source>
</evidence>
<sequence>GPDRAAAGAGRAAAPAGAPTTAGAPAAGPVFAGLRGGVGRLAEVLAARLARDGVDVRTGTPATALRPLGAGTHEDGADEGDGGGADEGGDGARWLVSTPSGDVRARAVVVALPAPSAARLLADVAPSAAQRLSHVRTASSAIVTLVVPGRALAGAGHSGLLVPPVDGRLVKAATFSGLKWGWLAEQARALLPDDPPAVLRVSAGRAGEERVLDRDDADLLATAAAEVGGLLGGEPLPVLAGRVDRWRGGLPQYDVGHADLVAAVRDDVARRPGLVLAGSAYDGVGVPACVGLGRAAARQVLGPGSSTGSSAGG</sequence>
<dbReference type="EMBL" id="JBBIAA010000003">
    <property type="protein sequence ID" value="MEJ5944549.1"/>
    <property type="molecule type" value="Genomic_DNA"/>
</dbReference>
<comment type="caution">
    <text evidence="2">The sequence shown here is derived from an EMBL/GenBank/DDBJ whole genome shotgun (WGS) entry which is preliminary data.</text>
</comment>
<dbReference type="RefSeq" id="WP_339573935.1">
    <property type="nucleotide sequence ID" value="NZ_JBBIAA010000003.1"/>
</dbReference>